<feature type="active site" description="Nucleophile; for glutamine hydrolysis" evidence="12">
    <location>
        <position position="382"/>
    </location>
</feature>
<comment type="function">
    <text evidence="11 12">Catalyzes the ATP-dependent amination of UTP to CTP with either L-glutamine or ammonia as the source of nitrogen. Regulates intracellular CTP levels through interactions with the four ribonucleotide triphosphates.</text>
</comment>
<comment type="catalytic activity">
    <reaction evidence="12">
        <text>L-glutamine + H2O = L-glutamate + NH4(+)</text>
        <dbReference type="Rhea" id="RHEA:15889"/>
        <dbReference type="ChEBI" id="CHEBI:15377"/>
        <dbReference type="ChEBI" id="CHEBI:28938"/>
        <dbReference type="ChEBI" id="CHEBI:29985"/>
        <dbReference type="ChEBI" id="CHEBI:58359"/>
    </reaction>
</comment>
<feature type="binding site" evidence="12">
    <location>
        <begin position="17"/>
        <end position="22"/>
    </location>
    <ligand>
        <name>ATP</name>
        <dbReference type="ChEBI" id="CHEBI:30616"/>
    </ligand>
</feature>
<reference evidence="15 16" key="1">
    <citation type="submission" date="2019-02" db="EMBL/GenBank/DDBJ databases">
        <title>Prokaryotic population dynamics and viral predation in marine succession experiment using metagenomics: the confinement effect.</title>
        <authorList>
            <person name="Haro-Moreno J.M."/>
            <person name="Rodriguez-Valera F."/>
            <person name="Lopez-Perez M."/>
        </authorList>
    </citation>
    <scope>NUCLEOTIDE SEQUENCE [LARGE SCALE GENOMIC DNA]</scope>
    <source>
        <strain evidence="15">MED-G166</strain>
    </source>
</reference>
<dbReference type="AlphaFoldDB" id="A0A520MTB6"/>
<dbReference type="InterPro" id="IPR027417">
    <property type="entry name" value="P-loop_NTPase"/>
</dbReference>
<feature type="binding site" evidence="12">
    <location>
        <position position="355"/>
    </location>
    <ligand>
        <name>L-glutamine</name>
        <dbReference type="ChEBI" id="CHEBI:58359"/>
    </ligand>
</feature>
<dbReference type="Proteomes" id="UP000320146">
    <property type="component" value="Unassembled WGS sequence"/>
</dbReference>
<accession>A0A520MTB6</accession>
<feature type="binding site" evidence="12">
    <location>
        <begin position="383"/>
        <end position="386"/>
    </location>
    <ligand>
        <name>L-glutamine</name>
        <dbReference type="ChEBI" id="CHEBI:58359"/>
    </ligand>
</feature>
<dbReference type="InterPro" id="IPR033828">
    <property type="entry name" value="GATase1_CTP_Synthase"/>
</dbReference>
<comment type="similarity">
    <text evidence="2 12">Belongs to the CTP synthase family.</text>
</comment>
<evidence type="ECO:0000256" key="9">
    <source>
        <dbReference type="ARBA" id="ARBA00022975"/>
    </source>
</evidence>
<feature type="region of interest" description="Amidoligase domain" evidence="12">
    <location>
        <begin position="1"/>
        <end position="268"/>
    </location>
</feature>
<feature type="active site" evidence="12">
    <location>
        <position position="518"/>
    </location>
</feature>
<comment type="subunit">
    <text evidence="12">Homotetramer.</text>
</comment>
<dbReference type="NCBIfam" id="NF003792">
    <property type="entry name" value="PRK05380.1"/>
    <property type="match status" value="1"/>
</dbReference>
<dbReference type="GO" id="GO:0019856">
    <property type="term" value="P:pyrimidine nucleobase biosynthetic process"/>
    <property type="evidence" value="ECO:0007669"/>
    <property type="project" value="TreeGrafter"/>
</dbReference>
<dbReference type="PANTHER" id="PTHR11550">
    <property type="entry name" value="CTP SYNTHASE"/>
    <property type="match status" value="1"/>
</dbReference>
<feature type="domain" description="Glutamine amidotransferase" evidence="13">
    <location>
        <begin position="303"/>
        <end position="537"/>
    </location>
</feature>
<feature type="binding site" evidence="12">
    <location>
        <position position="74"/>
    </location>
    <ligand>
        <name>Mg(2+)</name>
        <dbReference type="ChEBI" id="CHEBI:18420"/>
    </ligand>
</feature>
<evidence type="ECO:0000256" key="2">
    <source>
        <dbReference type="ARBA" id="ARBA00007533"/>
    </source>
</evidence>
<dbReference type="GO" id="GO:0003883">
    <property type="term" value="F:CTP synthase activity"/>
    <property type="evidence" value="ECO:0007669"/>
    <property type="project" value="UniProtKB-UniRule"/>
</dbReference>
<evidence type="ECO:0000256" key="4">
    <source>
        <dbReference type="ARBA" id="ARBA00022723"/>
    </source>
</evidence>
<evidence type="ECO:0000256" key="10">
    <source>
        <dbReference type="ARBA" id="ARBA00047781"/>
    </source>
</evidence>
<feature type="binding site" evidence="12">
    <location>
        <position position="243"/>
    </location>
    <ligand>
        <name>ATP</name>
        <dbReference type="ChEBI" id="CHEBI:30616"/>
    </ligand>
</feature>
<evidence type="ECO:0000256" key="8">
    <source>
        <dbReference type="ARBA" id="ARBA00022962"/>
    </source>
</evidence>
<evidence type="ECO:0000256" key="7">
    <source>
        <dbReference type="ARBA" id="ARBA00022842"/>
    </source>
</evidence>
<dbReference type="Pfam" id="PF06418">
    <property type="entry name" value="CTP_synth_N"/>
    <property type="match status" value="1"/>
</dbReference>
<evidence type="ECO:0000256" key="5">
    <source>
        <dbReference type="ARBA" id="ARBA00022741"/>
    </source>
</evidence>
<dbReference type="HAMAP" id="MF_01227">
    <property type="entry name" value="PyrG"/>
    <property type="match status" value="1"/>
</dbReference>
<dbReference type="EMBL" id="SHBL01000007">
    <property type="protein sequence ID" value="RZO24463.1"/>
    <property type="molecule type" value="Genomic_DNA"/>
</dbReference>
<dbReference type="InterPro" id="IPR029062">
    <property type="entry name" value="Class_I_gatase-like"/>
</dbReference>
<feature type="binding site" evidence="12">
    <location>
        <position position="142"/>
    </location>
    <ligand>
        <name>Mg(2+)</name>
        <dbReference type="ChEBI" id="CHEBI:18420"/>
    </ligand>
</feature>
<sequence length="546" mass="61520">MLKDTRFIFVTGGVVSSLGKGIASASIGSILESKGYKVSVIKLDPYFNVDPGTMSPFQHGEVFVLEDGTETDLDLGHYERFINNTCTKKNNFTAGKIYYSVLKKERKGEYLGKTVQIIPHITDEIKRRIIEASNDCDIAIVEIGGTVGDIESQSFIEAIRQLGLELKSFQTAYLHLTLVPYLSNAGELKTKPTQHSVKEFRSLGVQPDILICRSEFELTNESKDKIGLFCSMPKGTVISLPNLETIYQAPVFLAKEGLDNILTTKLQLEKNPPNLREWKKVVKRKLEPSNEVKVSFVGKYVNLKDAYFSLIEALDHAGIHNDTKVKIKFVNSEELDSKNYKKSLKGSDAILVPGGFGDRGIEGMIMAAKYARETKIPYFGICLGLQIAIIEMARNMLKLKDANSTEFKKNTKNNVISLVTEWKNEDGTIEKRDQKSDKGGTMRLGAQKASLKKGTLARQLYKNNSIYERHRHRYEVNPEYVPLLEEKGLIISARSEMHNLVEMIELDNHPWFVACQFHPEFTSKPKKGHPLFNDFINTAVKLRGKK</sequence>
<dbReference type="InterPro" id="IPR017456">
    <property type="entry name" value="CTP_synthase_N"/>
</dbReference>
<dbReference type="GO" id="GO:0004359">
    <property type="term" value="F:glutaminase activity"/>
    <property type="evidence" value="ECO:0007669"/>
    <property type="project" value="RHEA"/>
</dbReference>
<feature type="binding site" evidence="12">
    <location>
        <position position="406"/>
    </location>
    <ligand>
        <name>L-glutamine</name>
        <dbReference type="ChEBI" id="CHEBI:58359"/>
    </ligand>
</feature>
<evidence type="ECO:0000259" key="14">
    <source>
        <dbReference type="Pfam" id="PF06418"/>
    </source>
</evidence>
<dbReference type="SUPFAM" id="SSF52540">
    <property type="entry name" value="P-loop containing nucleoside triphosphate hydrolases"/>
    <property type="match status" value="1"/>
</dbReference>
<dbReference type="PANTHER" id="PTHR11550:SF0">
    <property type="entry name" value="CTP SYNTHASE-RELATED"/>
    <property type="match status" value="1"/>
</dbReference>
<dbReference type="UniPathway" id="UPA00159">
    <property type="reaction ID" value="UER00277"/>
</dbReference>
<organism evidence="15 16">
    <name type="scientific">SAR86 cluster bacterium</name>
    <dbReference type="NCBI Taxonomy" id="2030880"/>
    <lineage>
        <taxon>Bacteria</taxon>
        <taxon>Pseudomonadati</taxon>
        <taxon>Pseudomonadota</taxon>
        <taxon>Gammaproteobacteria</taxon>
        <taxon>SAR86 cluster</taxon>
    </lineage>
</organism>
<feature type="binding site" evidence="12">
    <location>
        <begin position="189"/>
        <end position="194"/>
    </location>
    <ligand>
        <name>CTP</name>
        <dbReference type="ChEBI" id="CHEBI:37563"/>
        <note>allosteric inhibitor</note>
    </ligand>
</feature>
<comment type="miscellaneous">
    <text evidence="12">CTPSs have evolved a hybrid strategy for distinguishing between UTP and CTP. The overlapping regions of the product feedback inhibitory and substrate sites recognize a common feature in both compounds, the triphosphate moiety. To differentiate isosteric substrate and product pyrimidine rings, an additional pocket far from the expected kinase/ligase catalytic site, specifically recognizes the cytosine and ribose portions of the product inhibitor.</text>
</comment>
<dbReference type="GO" id="GO:0005524">
    <property type="term" value="F:ATP binding"/>
    <property type="evidence" value="ECO:0007669"/>
    <property type="project" value="UniProtKB-KW"/>
</dbReference>
<dbReference type="Pfam" id="PF00117">
    <property type="entry name" value="GATase"/>
    <property type="match status" value="1"/>
</dbReference>
<feature type="binding site" evidence="12">
    <location>
        <begin position="189"/>
        <end position="194"/>
    </location>
    <ligand>
        <name>UTP</name>
        <dbReference type="ChEBI" id="CHEBI:46398"/>
    </ligand>
</feature>
<keyword evidence="3 12" id="KW-0436">Ligase</keyword>
<evidence type="ECO:0000256" key="11">
    <source>
        <dbReference type="ARBA" id="ARBA00059148"/>
    </source>
</evidence>
<name>A0A520MTB6_9GAMM</name>
<evidence type="ECO:0000256" key="3">
    <source>
        <dbReference type="ARBA" id="ARBA00022598"/>
    </source>
</evidence>
<dbReference type="FunFam" id="3.40.50.880:FF:000002">
    <property type="entry name" value="CTP synthase"/>
    <property type="match status" value="1"/>
</dbReference>
<comment type="catalytic activity">
    <reaction evidence="12">
        <text>UTP + NH4(+) + ATP = CTP + ADP + phosphate + 2 H(+)</text>
        <dbReference type="Rhea" id="RHEA:16597"/>
        <dbReference type="ChEBI" id="CHEBI:15378"/>
        <dbReference type="ChEBI" id="CHEBI:28938"/>
        <dbReference type="ChEBI" id="CHEBI:30616"/>
        <dbReference type="ChEBI" id="CHEBI:37563"/>
        <dbReference type="ChEBI" id="CHEBI:43474"/>
        <dbReference type="ChEBI" id="CHEBI:46398"/>
        <dbReference type="ChEBI" id="CHEBI:456216"/>
    </reaction>
</comment>
<feature type="binding site" evidence="12">
    <location>
        <begin position="149"/>
        <end position="151"/>
    </location>
    <ligand>
        <name>CTP</name>
        <dbReference type="ChEBI" id="CHEBI:37563"/>
        <note>allosteric inhibitor</note>
    </ligand>
</feature>
<dbReference type="EC" id="6.3.4.2" evidence="12"/>
<feature type="binding site" evidence="12">
    <location>
        <position position="16"/>
    </location>
    <ligand>
        <name>CTP</name>
        <dbReference type="ChEBI" id="CHEBI:37563"/>
        <note>allosteric inhibitor</note>
    </ligand>
</feature>
<dbReference type="CDD" id="cd01746">
    <property type="entry name" value="GATase1_CTP_Synthase"/>
    <property type="match status" value="1"/>
</dbReference>
<feature type="domain" description="CTP synthase N-terminal" evidence="14">
    <location>
        <begin position="6"/>
        <end position="268"/>
    </location>
</feature>
<comment type="caution">
    <text evidence="15">The sequence shown here is derived from an EMBL/GenBank/DDBJ whole genome shotgun (WGS) entry which is preliminary data.</text>
</comment>
<dbReference type="SUPFAM" id="SSF52317">
    <property type="entry name" value="Class I glutamine amidotransferase-like"/>
    <property type="match status" value="1"/>
</dbReference>
<dbReference type="NCBIfam" id="TIGR00337">
    <property type="entry name" value="PyrG"/>
    <property type="match status" value="1"/>
</dbReference>
<proteinExistence type="inferred from homology"/>
<evidence type="ECO:0000256" key="1">
    <source>
        <dbReference type="ARBA" id="ARBA00005171"/>
    </source>
</evidence>
<evidence type="ECO:0000256" key="6">
    <source>
        <dbReference type="ARBA" id="ARBA00022840"/>
    </source>
</evidence>
<dbReference type="Gene3D" id="3.40.50.300">
    <property type="entry name" value="P-loop containing nucleotide triphosphate hydrolases"/>
    <property type="match status" value="1"/>
</dbReference>
<keyword evidence="9 12" id="KW-0665">Pyrimidine biosynthesis</keyword>
<keyword evidence="6 12" id="KW-0067">ATP-binding</keyword>
<comment type="pathway">
    <text evidence="1 12">Pyrimidine metabolism; CTP biosynthesis via de novo pathway; CTP from UDP: step 2/2.</text>
</comment>
<dbReference type="GO" id="GO:0044210">
    <property type="term" value="P:'de novo' CTP biosynthetic process"/>
    <property type="evidence" value="ECO:0007669"/>
    <property type="project" value="UniProtKB-UniRule"/>
</dbReference>
<dbReference type="GO" id="GO:0097268">
    <property type="term" value="C:cytoophidium"/>
    <property type="evidence" value="ECO:0007669"/>
    <property type="project" value="UniProtKB-ARBA"/>
</dbReference>
<dbReference type="InterPro" id="IPR004468">
    <property type="entry name" value="CTP_synthase"/>
</dbReference>
<keyword evidence="5 12" id="KW-0547">Nucleotide-binding</keyword>
<dbReference type="InterPro" id="IPR017926">
    <property type="entry name" value="GATASE"/>
</dbReference>
<dbReference type="FunFam" id="3.40.50.300:FF:000009">
    <property type="entry name" value="CTP synthase"/>
    <property type="match status" value="1"/>
</dbReference>
<dbReference type="GO" id="GO:0046872">
    <property type="term" value="F:metal ion binding"/>
    <property type="evidence" value="ECO:0007669"/>
    <property type="project" value="UniProtKB-KW"/>
</dbReference>
<feature type="binding site" evidence="12">
    <location>
        <position position="16"/>
    </location>
    <ligand>
        <name>UTP</name>
        <dbReference type="ChEBI" id="CHEBI:46398"/>
    </ligand>
</feature>
<comment type="catalytic activity">
    <reaction evidence="10 12">
        <text>UTP + L-glutamine + ATP + H2O = CTP + L-glutamate + ADP + phosphate + 2 H(+)</text>
        <dbReference type="Rhea" id="RHEA:26426"/>
        <dbReference type="ChEBI" id="CHEBI:15377"/>
        <dbReference type="ChEBI" id="CHEBI:15378"/>
        <dbReference type="ChEBI" id="CHEBI:29985"/>
        <dbReference type="ChEBI" id="CHEBI:30616"/>
        <dbReference type="ChEBI" id="CHEBI:37563"/>
        <dbReference type="ChEBI" id="CHEBI:43474"/>
        <dbReference type="ChEBI" id="CHEBI:46398"/>
        <dbReference type="ChEBI" id="CHEBI:58359"/>
        <dbReference type="ChEBI" id="CHEBI:456216"/>
        <dbReference type="EC" id="6.3.4.2"/>
    </reaction>
</comment>
<evidence type="ECO:0000313" key="15">
    <source>
        <dbReference type="EMBL" id="RZO24463.1"/>
    </source>
</evidence>
<evidence type="ECO:0000259" key="13">
    <source>
        <dbReference type="Pfam" id="PF00117"/>
    </source>
</evidence>
<feature type="binding site" evidence="12">
    <location>
        <position position="74"/>
    </location>
    <ligand>
        <name>ATP</name>
        <dbReference type="ChEBI" id="CHEBI:30616"/>
    </ligand>
</feature>
<keyword evidence="7 12" id="KW-0460">Magnesium</keyword>
<feature type="binding site" evidence="12">
    <location>
        <position position="225"/>
    </location>
    <ligand>
        <name>CTP</name>
        <dbReference type="ChEBI" id="CHEBI:37563"/>
        <note>allosteric inhibitor</note>
    </ligand>
</feature>
<comment type="activity regulation">
    <text evidence="12">Allosterically activated by GTP, when glutamine is the substrate; GTP has no effect on the reaction when ammonia is the substrate. The allosteric effector GTP functions by stabilizing the protein conformation that binds the tetrahedral intermediate(s) formed during glutamine hydrolysis. Inhibited by the product CTP, via allosteric rather than competitive inhibition.</text>
</comment>
<feature type="binding site" evidence="12">
    <location>
        <position position="225"/>
    </location>
    <ligand>
        <name>UTP</name>
        <dbReference type="ChEBI" id="CHEBI:46398"/>
    </ligand>
</feature>
<evidence type="ECO:0000313" key="16">
    <source>
        <dbReference type="Proteomes" id="UP000320146"/>
    </source>
</evidence>
<feature type="binding site" evidence="12">
    <location>
        <position position="473"/>
    </location>
    <ligand>
        <name>L-glutamine</name>
        <dbReference type="ChEBI" id="CHEBI:58359"/>
    </ligand>
</feature>
<protein>
    <recommendedName>
        <fullName evidence="12">CTP synthase</fullName>
        <ecNumber evidence="12">6.3.4.2</ecNumber>
    </recommendedName>
    <alternativeName>
        <fullName evidence="12">Cytidine 5'-triphosphate synthase</fullName>
    </alternativeName>
    <alternativeName>
        <fullName evidence="12">Cytidine triphosphate synthetase</fullName>
        <shortName evidence="12">CTP synthetase</shortName>
        <shortName evidence="12">CTPS</shortName>
    </alternativeName>
    <alternativeName>
        <fullName evidence="12">UTP--ammonia ligase</fullName>
    </alternativeName>
</protein>
<dbReference type="Gene3D" id="3.40.50.880">
    <property type="match status" value="1"/>
</dbReference>
<dbReference type="PROSITE" id="PS51273">
    <property type="entry name" value="GATASE_TYPE_1"/>
    <property type="match status" value="1"/>
</dbReference>
<dbReference type="GO" id="GO:0042802">
    <property type="term" value="F:identical protein binding"/>
    <property type="evidence" value="ECO:0007669"/>
    <property type="project" value="TreeGrafter"/>
</dbReference>
<dbReference type="GO" id="GO:0005829">
    <property type="term" value="C:cytosol"/>
    <property type="evidence" value="ECO:0007669"/>
    <property type="project" value="TreeGrafter"/>
</dbReference>
<feature type="active site" evidence="12">
    <location>
        <position position="520"/>
    </location>
</feature>
<dbReference type="CDD" id="cd03113">
    <property type="entry name" value="CTPS_N"/>
    <property type="match status" value="1"/>
</dbReference>
<keyword evidence="8 12" id="KW-0315">Glutamine amidotransferase</keyword>
<evidence type="ECO:0000256" key="12">
    <source>
        <dbReference type="HAMAP-Rule" id="MF_01227"/>
    </source>
</evidence>
<gene>
    <name evidence="12" type="primary">pyrG</name>
    <name evidence="15" type="ORF">EVA99_01560</name>
</gene>
<keyword evidence="4 12" id="KW-0479">Metal-binding</keyword>
<comment type="caution">
    <text evidence="12">Lacks conserved residue(s) required for the propagation of feature annotation.</text>
</comment>